<dbReference type="InterPro" id="IPR031568">
    <property type="entry name" value="Pet117"/>
</dbReference>
<evidence type="ECO:0000256" key="2">
    <source>
        <dbReference type="ARBA" id="ARBA00008197"/>
    </source>
</evidence>
<comment type="caution">
    <text evidence="7">The sequence shown here is derived from an EMBL/GenBank/DDBJ whole genome shotgun (WGS) entry which is preliminary data.</text>
</comment>
<feature type="region of interest" description="Disordered" evidence="5">
    <location>
        <begin position="40"/>
        <end position="121"/>
    </location>
</feature>
<keyword evidence="8" id="KW-1185">Reference proteome</keyword>
<feature type="signal peptide" evidence="6">
    <location>
        <begin position="1"/>
        <end position="22"/>
    </location>
</feature>
<sequence>MSRASKITFALSCVFCVTTVIGVHYVQDMERNTLHQGPIKDAKRVAEKRAEREAEAEAEAASAAKNAPSSSLDAAAKEKKRNFNKSDHELQQALRKKYESIQPLTGEVTTKDGERVGTPSK</sequence>
<feature type="chain" id="PRO_5043528975" evidence="6">
    <location>
        <begin position="23"/>
        <end position="121"/>
    </location>
</feature>
<evidence type="ECO:0000256" key="3">
    <source>
        <dbReference type="ARBA" id="ARBA00022946"/>
    </source>
</evidence>
<proteinExistence type="inferred from homology"/>
<evidence type="ECO:0000313" key="8">
    <source>
        <dbReference type="Proteomes" id="UP001377567"/>
    </source>
</evidence>
<evidence type="ECO:0000256" key="5">
    <source>
        <dbReference type="SAM" id="MobiDB-lite"/>
    </source>
</evidence>
<gene>
    <name evidence="7" type="ORF">DAKH74_029160</name>
</gene>
<evidence type="ECO:0000256" key="1">
    <source>
        <dbReference type="ARBA" id="ARBA00004173"/>
    </source>
</evidence>
<protein>
    <submittedName>
        <fullName evidence="7">Pet117 protein</fullName>
    </submittedName>
</protein>
<dbReference type="AlphaFoldDB" id="A0AAV5RY02"/>
<organism evidence="7 8">
    <name type="scientific">Maudiozyma humilis</name>
    <name type="common">Sour dough yeast</name>
    <name type="synonym">Kazachstania humilis</name>
    <dbReference type="NCBI Taxonomy" id="51915"/>
    <lineage>
        <taxon>Eukaryota</taxon>
        <taxon>Fungi</taxon>
        <taxon>Dikarya</taxon>
        <taxon>Ascomycota</taxon>
        <taxon>Saccharomycotina</taxon>
        <taxon>Saccharomycetes</taxon>
        <taxon>Saccharomycetales</taxon>
        <taxon>Saccharomycetaceae</taxon>
        <taxon>Maudiozyma</taxon>
    </lineage>
</organism>
<keyword evidence="6" id="KW-0732">Signal</keyword>
<dbReference type="EMBL" id="BTGD01000008">
    <property type="protein sequence ID" value="GMM56300.1"/>
    <property type="molecule type" value="Genomic_DNA"/>
</dbReference>
<evidence type="ECO:0000313" key="7">
    <source>
        <dbReference type="EMBL" id="GMM56300.1"/>
    </source>
</evidence>
<dbReference type="Proteomes" id="UP001377567">
    <property type="component" value="Unassembled WGS sequence"/>
</dbReference>
<keyword evidence="3" id="KW-0809">Transit peptide</keyword>
<dbReference type="GO" id="GO:0033617">
    <property type="term" value="P:mitochondrial respiratory chain complex IV assembly"/>
    <property type="evidence" value="ECO:0007669"/>
    <property type="project" value="TreeGrafter"/>
</dbReference>
<name>A0AAV5RY02_MAUHU</name>
<reference evidence="7 8" key="1">
    <citation type="journal article" date="2023" name="Elife">
        <title>Identification of key yeast species and microbe-microbe interactions impacting larval growth of Drosophila in the wild.</title>
        <authorList>
            <person name="Mure A."/>
            <person name="Sugiura Y."/>
            <person name="Maeda R."/>
            <person name="Honda K."/>
            <person name="Sakurai N."/>
            <person name="Takahashi Y."/>
            <person name="Watada M."/>
            <person name="Katoh T."/>
            <person name="Gotoh A."/>
            <person name="Gotoh Y."/>
            <person name="Taniguchi I."/>
            <person name="Nakamura K."/>
            <person name="Hayashi T."/>
            <person name="Katayama T."/>
            <person name="Uemura T."/>
            <person name="Hattori Y."/>
        </authorList>
    </citation>
    <scope>NUCLEOTIDE SEQUENCE [LARGE SCALE GENOMIC DNA]</scope>
    <source>
        <strain evidence="7 8">KH-74</strain>
    </source>
</reference>
<evidence type="ECO:0000256" key="4">
    <source>
        <dbReference type="ARBA" id="ARBA00023128"/>
    </source>
</evidence>
<comment type="similarity">
    <text evidence="2">Belongs to the PET117 family.</text>
</comment>
<evidence type="ECO:0000256" key="6">
    <source>
        <dbReference type="SAM" id="SignalP"/>
    </source>
</evidence>
<dbReference type="Pfam" id="PF15786">
    <property type="entry name" value="PET117"/>
    <property type="match status" value="1"/>
</dbReference>
<dbReference type="PANTHER" id="PTHR28163:SF1">
    <property type="entry name" value="PROTEIN PET117 HOMOLOG, MITOCHONDRIAL"/>
    <property type="match status" value="1"/>
</dbReference>
<feature type="compositionally biased region" description="Basic and acidic residues" evidence="5">
    <location>
        <begin position="40"/>
        <end position="55"/>
    </location>
</feature>
<accession>A0AAV5RY02</accession>
<dbReference type="GO" id="GO:0005739">
    <property type="term" value="C:mitochondrion"/>
    <property type="evidence" value="ECO:0007669"/>
    <property type="project" value="UniProtKB-SubCell"/>
</dbReference>
<comment type="subcellular location">
    <subcellularLocation>
        <location evidence="1">Mitochondrion</location>
    </subcellularLocation>
</comment>
<dbReference type="PANTHER" id="PTHR28163">
    <property type="entry name" value="PROTEIN PET117 HOMOLOG, MITOCHONDRIAL"/>
    <property type="match status" value="1"/>
</dbReference>
<keyword evidence="4" id="KW-0496">Mitochondrion</keyword>